<dbReference type="SMART" id="SM00164">
    <property type="entry name" value="TBC"/>
    <property type="match status" value="1"/>
</dbReference>
<accession>A0A6G0WD68</accession>
<protein>
    <recommendedName>
        <fullName evidence="1">Rab-GAP TBC domain-containing protein</fullName>
    </recommendedName>
</protein>
<dbReference type="Pfam" id="PF00566">
    <property type="entry name" value="RabGAP-TBC"/>
    <property type="match status" value="1"/>
</dbReference>
<dbReference type="EMBL" id="VJMJ01000273">
    <property type="protein sequence ID" value="KAF0724305.1"/>
    <property type="molecule type" value="Genomic_DNA"/>
</dbReference>
<dbReference type="PANTHER" id="PTHR22957">
    <property type="entry name" value="TBC1 DOMAIN FAMILY MEMBER GTPASE-ACTIVATING PROTEIN"/>
    <property type="match status" value="1"/>
</dbReference>
<reference evidence="2 3" key="1">
    <citation type="submission" date="2019-07" db="EMBL/GenBank/DDBJ databases">
        <title>Genomics analysis of Aphanomyces spp. identifies a new class of oomycete effector associated with host adaptation.</title>
        <authorList>
            <person name="Gaulin E."/>
        </authorList>
    </citation>
    <scope>NUCLEOTIDE SEQUENCE [LARGE SCALE GENOMIC DNA]</scope>
    <source>
        <strain evidence="2 3">ATCC 201684</strain>
    </source>
</reference>
<dbReference type="GO" id="GO:0005096">
    <property type="term" value="F:GTPase activator activity"/>
    <property type="evidence" value="ECO:0007669"/>
    <property type="project" value="TreeGrafter"/>
</dbReference>
<dbReference type="SUPFAM" id="SSF81383">
    <property type="entry name" value="F-box domain"/>
    <property type="match status" value="1"/>
</dbReference>
<sequence>MRYARQFLANDDESSWIEYKQQCQALHRATQTCFKKKGERLKQSLHFLSLLHHGQNSVCQSVRVSFREITVAYTSLLDALASVDREWTDRKEQLDTAREQSLRVGIQLDQLNLLLRKEMFCRQHRGALINDLPSGFLHAFSFLSPRDVALCHSVSRAWSSQLLSHCVLSKSIRHASQRWLMWQAFIRLDPITSGSANKISTFDELIEVEVQRTTFFSKEAMYSQQSSQRLGLDSTQSATLDNLHVKLRNLLMRFAQKYPAIGYGHGMTFLGATLLSALEYDEDTSFLVFSALLNHMQGLWHGSTTSFGPGLQHRLDQIQLCLDCYVPQLAECLRKHSISTAMFASSWVLSLFLNERSLPPSVCMHILDAFLKDGWIAMFQLYAGLLFVHADEIMADVDDDDTAAILKALLSLPKHLANGLDPYFLCAVHSLSPPLQKIIGDCHHEEIEREPHP</sequence>
<evidence type="ECO:0000313" key="3">
    <source>
        <dbReference type="Proteomes" id="UP000481153"/>
    </source>
</evidence>
<name>A0A6G0WD68_9STRA</name>
<comment type="caution">
    <text evidence="2">The sequence shown here is derived from an EMBL/GenBank/DDBJ whole genome shotgun (WGS) entry which is preliminary data.</text>
</comment>
<dbReference type="Gene3D" id="1.10.8.270">
    <property type="entry name" value="putative rabgap domain of human tbc1 domain family member 14 like domains"/>
    <property type="match status" value="1"/>
</dbReference>
<organism evidence="2 3">
    <name type="scientific">Aphanomyces euteiches</name>
    <dbReference type="NCBI Taxonomy" id="100861"/>
    <lineage>
        <taxon>Eukaryota</taxon>
        <taxon>Sar</taxon>
        <taxon>Stramenopiles</taxon>
        <taxon>Oomycota</taxon>
        <taxon>Saprolegniomycetes</taxon>
        <taxon>Saprolegniales</taxon>
        <taxon>Verrucalvaceae</taxon>
        <taxon>Aphanomyces</taxon>
    </lineage>
</organism>
<proteinExistence type="predicted"/>
<keyword evidence="3" id="KW-1185">Reference proteome</keyword>
<dbReference type="PROSITE" id="PS50086">
    <property type="entry name" value="TBC_RABGAP"/>
    <property type="match status" value="1"/>
</dbReference>
<dbReference type="VEuPathDB" id="FungiDB:AeMF1_021497"/>
<gene>
    <name evidence="2" type="ORF">Ae201684_016969</name>
</gene>
<dbReference type="InterPro" id="IPR036047">
    <property type="entry name" value="F-box-like_dom_sf"/>
</dbReference>
<dbReference type="InterPro" id="IPR000195">
    <property type="entry name" value="Rab-GAP-TBC_dom"/>
</dbReference>
<dbReference type="Proteomes" id="UP000481153">
    <property type="component" value="Unassembled WGS sequence"/>
</dbReference>
<dbReference type="InterPro" id="IPR035969">
    <property type="entry name" value="Rab-GAP_TBC_sf"/>
</dbReference>
<feature type="domain" description="Rab-GAP TBC" evidence="1">
    <location>
        <begin position="172"/>
        <end position="374"/>
    </location>
</feature>
<dbReference type="Gene3D" id="1.10.472.80">
    <property type="entry name" value="Ypt/Rab-GAP domain of gyp1p, domain 3"/>
    <property type="match status" value="1"/>
</dbReference>
<evidence type="ECO:0000259" key="1">
    <source>
        <dbReference type="PROSITE" id="PS50086"/>
    </source>
</evidence>
<dbReference type="SUPFAM" id="SSF47923">
    <property type="entry name" value="Ypt/Rab-GAP domain of gyp1p"/>
    <property type="match status" value="2"/>
</dbReference>
<evidence type="ECO:0000313" key="2">
    <source>
        <dbReference type="EMBL" id="KAF0724305.1"/>
    </source>
</evidence>
<dbReference type="AlphaFoldDB" id="A0A6G0WD68"/>